<dbReference type="Pfam" id="PF12796">
    <property type="entry name" value="Ank_2"/>
    <property type="match status" value="3"/>
</dbReference>
<dbReference type="EMBL" id="CACRXK020004484">
    <property type="protein sequence ID" value="CAB4002917.1"/>
    <property type="molecule type" value="Genomic_DNA"/>
</dbReference>
<dbReference type="Pfam" id="PF25521">
    <property type="entry name" value="WHD_TANC1"/>
    <property type="match status" value="1"/>
</dbReference>
<dbReference type="Proteomes" id="UP001152795">
    <property type="component" value="Unassembled WGS sequence"/>
</dbReference>
<evidence type="ECO:0000313" key="4">
    <source>
        <dbReference type="EMBL" id="CAB4002917.1"/>
    </source>
</evidence>
<feature type="domain" description="TANC1/2-like winged helix" evidence="3">
    <location>
        <begin position="652"/>
        <end position="769"/>
    </location>
</feature>
<comment type="caution">
    <text evidence="4">The sequence shown here is derived from an EMBL/GenBank/DDBJ whole genome shotgun (WGS) entry which is preliminary data.</text>
</comment>
<dbReference type="SUPFAM" id="SSF52540">
    <property type="entry name" value="P-loop containing nucleoside triphosphate hydrolases"/>
    <property type="match status" value="1"/>
</dbReference>
<dbReference type="InterPro" id="IPR027417">
    <property type="entry name" value="P-loop_NTPase"/>
</dbReference>
<name>A0A6S7HHB1_PARCT</name>
<organism evidence="4 5">
    <name type="scientific">Paramuricea clavata</name>
    <name type="common">Red gorgonian</name>
    <name type="synonym">Violescent sea-whip</name>
    <dbReference type="NCBI Taxonomy" id="317549"/>
    <lineage>
        <taxon>Eukaryota</taxon>
        <taxon>Metazoa</taxon>
        <taxon>Cnidaria</taxon>
        <taxon>Anthozoa</taxon>
        <taxon>Octocorallia</taxon>
        <taxon>Malacalcyonacea</taxon>
        <taxon>Plexauridae</taxon>
        <taxon>Paramuricea</taxon>
    </lineage>
</organism>
<dbReference type="InterPro" id="IPR058056">
    <property type="entry name" value="WH_TANC1/2"/>
</dbReference>
<gene>
    <name evidence="4" type="ORF">PACLA_8A023335</name>
</gene>
<dbReference type="InterPro" id="IPR002110">
    <property type="entry name" value="Ankyrin_rpt"/>
</dbReference>
<dbReference type="PROSITE" id="PS50297">
    <property type="entry name" value="ANK_REP_REGION"/>
    <property type="match status" value="4"/>
</dbReference>
<proteinExistence type="predicted"/>
<dbReference type="PRINTS" id="PR01415">
    <property type="entry name" value="ANKYRIN"/>
</dbReference>
<keyword evidence="5" id="KW-1185">Reference proteome</keyword>
<evidence type="ECO:0000259" key="2">
    <source>
        <dbReference type="Pfam" id="PF24883"/>
    </source>
</evidence>
<dbReference type="PANTHER" id="PTHR24133">
    <property type="entry name" value="ANKYRIN DOMAIN-CONTAINING"/>
    <property type="match status" value="1"/>
</dbReference>
<dbReference type="InterPro" id="IPR052391">
    <property type="entry name" value="E3_Ligase-Neurotoxin"/>
</dbReference>
<evidence type="ECO:0000256" key="1">
    <source>
        <dbReference type="ARBA" id="ARBA00022737"/>
    </source>
</evidence>
<reference evidence="4" key="1">
    <citation type="submission" date="2020-04" db="EMBL/GenBank/DDBJ databases">
        <authorList>
            <person name="Alioto T."/>
            <person name="Alioto T."/>
            <person name="Gomez Garrido J."/>
        </authorList>
    </citation>
    <scope>NUCLEOTIDE SEQUENCE</scope>
    <source>
        <strain evidence="4">A484AB</strain>
    </source>
</reference>
<accession>A0A6S7HHB1</accession>
<dbReference type="InterPro" id="IPR036770">
    <property type="entry name" value="Ankyrin_rpt-contain_sf"/>
</dbReference>
<dbReference type="OrthoDB" id="5958610at2759"/>
<dbReference type="Pfam" id="PF15112">
    <property type="entry name" value="DUF4559"/>
    <property type="match status" value="1"/>
</dbReference>
<dbReference type="Gene3D" id="1.25.40.20">
    <property type="entry name" value="Ankyrin repeat-containing domain"/>
    <property type="match status" value="3"/>
</dbReference>
<dbReference type="PANTHER" id="PTHR24133:SF40">
    <property type="entry name" value="ANKYRIN REPEAT DOMAIN 44"/>
    <property type="match status" value="1"/>
</dbReference>
<evidence type="ECO:0000313" key="5">
    <source>
        <dbReference type="Proteomes" id="UP001152795"/>
    </source>
</evidence>
<dbReference type="Gene3D" id="3.40.50.300">
    <property type="entry name" value="P-loop containing nucleotide triphosphate hydrolases"/>
    <property type="match status" value="1"/>
</dbReference>
<evidence type="ECO:0000259" key="3">
    <source>
        <dbReference type="Pfam" id="PF25521"/>
    </source>
</evidence>
<dbReference type="PROSITE" id="PS50088">
    <property type="entry name" value="ANK_REPEAT"/>
    <property type="match status" value="5"/>
</dbReference>
<sequence length="1631" mass="186499">MNFGVQDLLEIRNDPEHRNWHAVGDALMLLGDGLRQYAEKKMIDFHALLLRKVAGVKCSCKCTLGMKPNPHGRATTCIWAQELKKHHVFTKKADIPWHQSDCSRWHDPAVGYWEIAKLFMSGIGSDPAKVTDPNSTDVGPLLNLFRFCKHFNVQKPLLKAVTERRNQWAHAPTRRLSEGDKNAAFQDITLLMNDPELLTSKEVQGCKPTINKVESADVLILEENQLRLVEEYRRIKECENLQMKERLNAANEEIKILRNRELGDKSLDGLSDKKGVMFWVRNIGINVRTVFFFVMSLRRRVPGWLQWSFTLFLIFSQVGDRGGIASDDGCSSAMIKSPISHFLLQQFDFSSHLAYKREGFVGRKWFFLELEYIFEKDLGAAGVLITGGPGSGKSALMSQLVCSSYSSRVIHKNIIGYHLCEYSEKGKRDGARFVRNLVDQIAARFSGYSEHVIKNEPMRRELQGTLCQQDPTGCFFTSILGPLREFKPPDGLRYIVIDALDECFQSDKTSEIIEMLSSKISHFPKWLKVILTSRNLTMVTTKIPRVIRRKPLYANDKRNEKDIRLYVSRFISQNSFFMDRLLAAMNVTSRTYGMRIFLDEVIARAEGNFLFVKTTLQYMNDTNGVVDLRSLPTSLFDLNSIFFNRQFGKDGFGPFRSLFEVLLSVGSPLQLNDVEELLRSEYEEEDVSQLIDQASCFLRFGLDGTMRIYHQSFAEWLINQSNVIHINETRAHRNIAKFLLHRILKRDTKVRPGEIIELFMHILAGNTLEIHGKSIDLLDITEMREPRTNQSILHHLAVKPRPFQPVLEFFLPKFRTVDVLDSRKKTPAFYAASENLVENLRSFIDRGADVNSFLEGFKKLDPFLNVVRNTGIEEFSFIHAAAAKGHKDVVELLIKNNASFHESSQMYPTPLHLAAGNGHLEVLSLFYDYGAKFDVITLHHAAARNHLDVVEFLLTTVGVRDSCLQCTCKPEHLSKFKIEDVHLYFCETALHAAVSRGHMDIVKILLAFGNGALECKHHSGKTALMDAVERHDVEMVDLLLENGANATTQCGKISKRSKSEMCSLPSEYKHDLLYTVNCTEDSCKCGNTAIHVSAKYGFLKVAEKLTSENVYDLINVKNCGWESALSVAISRGHTHFIRYVSKIYKPNFLDSHIVHGAILRSSYNEVKHILSYPVNYIYEHRWELLLRSVYWIPYHFYTTDTFPFDRLYRALCEDENLSLVESIQMVSRKRLAIMRLLVESFEEKSFILSRKDDKGMTLLHHAAENGFDDAVKFLVEAGADTGIKNEEGHSPLTLAALKSIRNVNMYYSCYTTGDGQFGSCNTSTFDEITRYLIWLERSNFLKCDARSASLLGMIIEKQMPLSLYELLKAGVDMNCQEEKSAPRPFLRNLQLQGRQLSEVFKIFEIDISLRCGVSGLWSELHLISLYSPHRIGNFFEPSLNRRRSPLQRLIDKHPDGVGIFDKCYDDAGFLPIHLAAQGGNLAAIKWFKSIGVDTQRKTRDHDFTALDISIIKLRNISKAELITPSESTQYSTSGYRKEVFEELLRTFFTITPEYKSEFLCRPSLERQSPLYTAVFEGMTVLRYVHKKASEIFPNLPLNCANEHRVDTSYLVHLYEIFNSYIPDFSQRAPPY</sequence>
<protein>
    <submittedName>
        <fullName evidence="4">Ankyrin repeat domain-containing 50</fullName>
    </submittedName>
</protein>
<dbReference type="SMART" id="SM00248">
    <property type="entry name" value="ANK"/>
    <property type="match status" value="10"/>
</dbReference>
<dbReference type="Pfam" id="PF24883">
    <property type="entry name" value="NPHP3_N"/>
    <property type="match status" value="1"/>
</dbReference>
<dbReference type="InterPro" id="IPR027897">
    <property type="entry name" value="DUF4559"/>
</dbReference>
<dbReference type="SUPFAM" id="SSF48403">
    <property type="entry name" value="Ankyrin repeat"/>
    <property type="match status" value="3"/>
</dbReference>
<feature type="domain" description="Nephrocystin 3-like N-terminal" evidence="2">
    <location>
        <begin position="383"/>
        <end position="534"/>
    </location>
</feature>
<keyword evidence="1" id="KW-0677">Repeat</keyword>
<dbReference type="InterPro" id="IPR056884">
    <property type="entry name" value="NPHP3-like_N"/>
</dbReference>